<evidence type="ECO:0000313" key="2">
    <source>
        <dbReference type="EMBL" id="GAC43720.1"/>
    </source>
</evidence>
<dbReference type="PANTHER" id="PTHR42795">
    <property type="entry name" value="ALANINE DEHYDROGENASE"/>
    <property type="match status" value="1"/>
</dbReference>
<dbReference type="AlphaFoldDB" id="M9LKB2"/>
<evidence type="ECO:0000313" key="3">
    <source>
        <dbReference type="Proteomes" id="UP000029453"/>
    </source>
</evidence>
<evidence type="ECO:0000259" key="1">
    <source>
        <dbReference type="Pfam" id="PF01262"/>
    </source>
</evidence>
<organism evidence="2 3">
    <name type="scientific">Paenibacillus popilliae ATCC 14706</name>
    <dbReference type="NCBI Taxonomy" id="1212764"/>
    <lineage>
        <taxon>Bacteria</taxon>
        <taxon>Bacillati</taxon>
        <taxon>Bacillota</taxon>
        <taxon>Bacilli</taxon>
        <taxon>Bacillales</taxon>
        <taxon>Paenibacillaceae</taxon>
        <taxon>Paenibacillus</taxon>
    </lineage>
</organism>
<dbReference type="RefSeq" id="WP_006287420.1">
    <property type="nucleotide sequence ID" value="NZ_BALG01000244.1"/>
</dbReference>
<dbReference type="EMBL" id="BALG01000244">
    <property type="protein sequence ID" value="GAC43720.1"/>
    <property type="molecule type" value="Genomic_DNA"/>
</dbReference>
<dbReference type="Proteomes" id="UP000029453">
    <property type="component" value="Unassembled WGS sequence"/>
</dbReference>
<keyword evidence="3" id="KW-1185">Reference proteome</keyword>
<sequence length="57" mass="6148">MTTHEHPTFFEHGVVHYADANMPGAVPCTSTLALALATLPYVRKLASLGLEKAIQRA</sequence>
<dbReference type="InterPro" id="IPR007698">
    <property type="entry name" value="AlaDH/PNT_NAD(H)-bd"/>
</dbReference>
<dbReference type="GO" id="GO:0000286">
    <property type="term" value="F:alanine dehydrogenase activity"/>
    <property type="evidence" value="ECO:0007669"/>
    <property type="project" value="TreeGrafter"/>
</dbReference>
<feature type="domain" description="Alanine dehydrogenase/pyridine nucleotide transhydrogenase NAD(H)-binding" evidence="1">
    <location>
        <begin position="1"/>
        <end position="55"/>
    </location>
</feature>
<reference evidence="2 3" key="1">
    <citation type="submission" date="2012-10" db="EMBL/GenBank/DDBJ databases">
        <title>Draft Genome Sequence of Paenibacillus popilliae ATCC 14706T.</title>
        <authorList>
            <person name="Iiyama K."/>
            <person name="Mori K."/>
            <person name="Mon H."/>
            <person name="Chieda Y."/>
            <person name="Lee J.M."/>
            <person name="Kusakabe T."/>
            <person name="Tashiro K."/>
            <person name="Asano S."/>
            <person name="Yasunaga-Aoki C."/>
            <person name="Shimizu S."/>
        </authorList>
    </citation>
    <scope>NUCLEOTIDE SEQUENCE [LARGE SCALE GENOMIC DNA]</scope>
    <source>
        <strain evidence="2 3">ATCC 14706</strain>
    </source>
</reference>
<gene>
    <name evidence="2" type="ORF">PPOP_3120</name>
</gene>
<dbReference type="Pfam" id="PF01262">
    <property type="entry name" value="AlaDh_PNT_C"/>
    <property type="match status" value="1"/>
</dbReference>
<dbReference type="PANTHER" id="PTHR42795:SF1">
    <property type="entry name" value="ALANINE DEHYDROGENASE"/>
    <property type="match status" value="1"/>
</dbReference>
<dbReference type="GO" id="GO:0005886">
    <property type="term" value="C:plasma membrane"/>
    <property type="evidence" value="ECO:0007669"/>
    <property type="project" value="TreeGrafter"/>
</dbReference>
<protein>
    <submittedName>
        <fullName evidence="2">Alanine dehydrogenase</fullName>
    </submittedName>
</protein>
<proteinExistence type="predicted"/>
<dbReference type="Gene3D" id="3.40.50.720">
    <property type="entry name" value="NAD(P)-binding Rossmann-like Domain"/>
    <property type="match status" value="1"/>
</dbReference>
<accession>M9LKB2</accession>
<dbReference type="GO" id="GO:0006524">
    <property type="term" value="P:alanine catabolic process"/>
    <property type="evidence" value="ECO:0007669"/>
    <property type="project" value="TreeGrafter"/>
</dbReference>
<name>M9LKB2_PAEPP</name>
<comment type="caution">
    <text evidence="2">The sequence shown here is derived from an EMBL/GenBank/DDBJ whole genome shotgun (WGS) entry which is preliminary data.</text>
</comment>